<evidence type="ECO:0000259" key="1">
    <source>
        <dbReference type="SMART" id="SM00942"/>
    </source>
</evidence>
<dbReference type="EMBL" id="NPIB01000061">
    <property type="protein sequence ID" value="PLC55966.1"/>
    <property type="molecule type" value="Genomic_DNA"/>
</dbReference>
<dbReference type="RefSeq" id="WP_101770493.1">
    <property type="nucleotide sequence ID" value="NZ_NPIB01000061.1"/>
</dbReference>
<dbReference type="InterPro" id="IPR014820">
    <property type="entry name" value="PriCT_1"/>
</dbReference>
<dbReference type="Pfam" id="PF08708">
    <property type="entry name" value="PriCT_1"/>
    <property type="match status" value="1"/>
</dbReference>
<dbReference type="InterPro" id="IPR004322">
    <property type="entry name" value="Plasmid_replicase_bac"/>
</dbReference>
<feature type="domain" description="Primase C-terminal 1" evidence="1">
    <location>
        <begin position="175"/>
        <end position="247"/>
    </location>
</feature>
<dbReference type="Proteomes" id="UP000234420">
    <property type="component" value="Unassembled WGS sequence"/>
</dbReference>
<keyword evidence="3" id="KW-1185">Reference proteome</keyword>
<sequence length="265" mass="31179">MNIKHSNRFKLDLEDLFINTLPYKPYCTDELGVTYIRPRQNAIKRKYIQINRPKMVMYLIFDIDRNGAVYAWYDKNLPAPYWTSKNPENGHAHIVYRLKIPFCTSDIANLKPIQYAAAIQSAMIERLGADRGYAGLLTKNPKHPHWQNKVWTEYEYTLDELADYLDLRGHPLRGHQAVGLGRNCDLFENVRKWSYKTIREYWQPNYKRSWNEAVYAEVESLNSQFTVPLPVSEVKAIAKSIANWTYRHFTPEKFRESQAIKGRKG</sequence>
<accession>A0A2N4ULT0</accession>
<feature type="non-terminal residue" evidence="2">
    <location>
        <position position="265"/>
    </location>
</feature>
<dbReference type="Gene3D" id="1.10.340.50">
    <property type="match status" value="1"/>
</dbReference>
<gene>
    <name evidence="2" type="ORF">CIK00_20950</name>
</gene>
<protein>
    <submittedName>
        <fullName evidence="2">RepA protein</fullName>
    </submittedName>
</protein>
<organism evidence="2 3">
    <name type="scientific">Photobacterium carnosum</name>
    <dbReference type="NCBI Taxonomy" id="2023717"/>
    <lineage>
        <taxon>Bacteria</taxon>
        <taxon>Pseudomonadati</taxon>
        <taxon>Pseudomonadota</taxon>
        <taxon>Gammaproteobacteria</taxon>
        <taxon>Vibrionales</taxon>
        <taxon>Vibrionaceae</taxon>
        <taxon>Photobacterium</taxon>
    </lineage>
</organism>
<dbReference type="SMART" id="SM00942">
    <property type="entry name" value="PriCT_1"/>
    <property type="match status" value="1"/>
</dbReference>
<proteinExistence type="predicted"/>
<comment type="caution">
    <text evidence="2">The sequence shown here is derived from an EMBL/GenBank/DDBJ whole genome shotgun (WGS) entry which is preliminary data.</text>
</comment>
<dbReference type="AlphaFoldDB" id="A0A2N4ULT0"/>
<evidence type="ECO:0000313" key="2">
    <source>
        <dbReference type="EMBL" id="PLC55966.1"/>
    </source>
</evidence>
<evidence type="ECO:0000313" key="3">
    <source>
        <dbReference type="Proteomes" id="UP000234420"/>
    </source>
</evidence>
<name>A0A2N4ULT0_9GAMM</name>
<dbReference type="Pfam" id="PF03090">
    <property type="entry name" value="Replicase"/>
    <property type="match status" value="1"/>
</dbReference>
<reference evidence="2 3" key="1">
    <citation type="journal article" date="2018" name="Syst. Appl. Microbiol.">
        <title>Photobacterium carnosum sp. nov., isolated from spoiled modified atmosphere packaged poultry meat.</title>
        <authorList>
            <person name="Hilgarth M."/>
            <person name="Fuertes S."/>
            <person name="Ehrmann M."/>
            <person name="Vogel R.F."/>
        </authorList>
    </citation>
    <scope>NUCLEOTIDE SEQUENCE [LARGE SCALE GENOMIC DNA]</scope>
    <source>
        <strain evidence="2 3">TMW 2.2021</strain>
    </source>
</reference>